<evidence type="ECO:0000256" key="1">
    <source>
        <dbReference type="ARBA" id="ARBA00022490"/>
    </source>
</evidence>
<evidence type="ECO:0000313" key="5">
    <source>
        <dbReference type="EMBL" id="PLT31070.1"/>
    </source>
</evidence>
<evidence type="ECO:0000256" key="2">
    <source>
        <dbReference type="ARBA" id="ARBA00022795"/>
    </source>
</evidence>
<dbReference type="NCBIfam" id="NF009793">
    <property type="entry name" value="PRK13285.1-1"/>
    <property type="match status" value="1"/>
</dbReference>
<sequence length="145" mass="16591">MLIQTKYHDQVEIKEQAILQFQDGIPGFLDEKEFVLLSLAEELHVLQSIKTKEVAFIIINPFISFKDYDLTLDENTIEQLKIEKSEQVQVFTIMSVKHPFNKSTINLAAPVVINVTHKKGKQVILQKTDYSIRTPLPELVLGKKG</sequence>
<keyword evidence="4" id="KW-0143">Chaperone</keyword>
<dbReference type="PANTHER" id="PTHR39190:SF1">
    <property type="entry name" value="FLAGELLAR ASSEMBLY FACTOR FLIW"/>
    <property type="match status" value="1"/>
</dbReference>
<dbReference type="SUPFAM" id="SSF141457">
    <property type="entry name" value="BH3618-like"/>
    <property type="match status" value="1"/>
</dbReference>
<keyword evidence="6" id="KW-1185">Reference proteome</keyword>
<dbReference type="Proteomes" id="UP000234748">
    <property type="component" value="Unassembled WGS sequence"/>
</dbReference>
<dbReference type="RefSeq" id="WP_101640482.1">
    <property type="nucleotide sequence ID" value="NZ_PGUY01000013.1"/>
</dbReference>
<keyword evidence="3 4" id="KW-0810">Translation regulation</keyword>
<evidence type="ECO:0000256" key="3">
    <source>
        <dbReference type="ARBA" id="ARBA00022845"/>
    </source>
</evidence>
<accession>A0A2N5M9N8</accession>
<dbReference type="InterPro" id="IPR003775">
    <property type="entry name" value="Flagellar_assembly_factor_FliW"/>
</dbReference>
<dbReference type="InterPro" id="IPR024046">
    <property type="entry name" value="Flagellar_assmbl_FliW_dom_sf"/>
</dbReference>
<keyword evidence="2 4" id="KW-1005">Bacterial flagellum biogenesis</keyword>
<dbReference type="AlphaFoldDB" id="A0A2N5M9N8"/>
<dbReference type="GO" id="GO:0005737">
    <property type="term" value="C:cytoplasm"/>
    <property type="evidence" value="ECO:0007669"/>
    <property type="project" value="UniProtKB-SubCell"/>
</dbReference>
<keyword evidence="5" id="KW-0282">Flagellum</keyword>
<reference evidence="5 6" key="1">
    <citation type="submission" date="2017-11" db="EMBL/GenBank/DDBJ databases">
        <title>Comparitive Functional Genomics of Dry Heat Resistant strains isolated from the Viking Spacecraft.</title>
        <authorList>
            <person name="Seuylemezian A."/>
            <person name="Cooper K."/>
            <person name="Vaishampayan P."/>
        </authorList>
    </citation>
    <scope>NUCLEOTIDE SEQUENCE [LARGE SCALE GENOMIC DNA]</scope>
    <source>
        <strain evidence="5 6">V1-29</strain>
    </source>
</reference>
<protein>
    <recommendedName>
        <fullName evidence="4">Flagellar assembly factor FliW</fullName>
    </recommendedName>
</protein>
<comment type="subunit">
    <text evidence="4">Interacts with translational regulator CsrA and flagellin(s).</text>
</comment>
<keyword evidence="5" id="KW-0966">Cell projection</keyword>
<keyword evidence="5" id="KW-0969">Cilium</keyword>
<organism evidence="5 6">
    <name type="scientific">Peribacillus deserti</name>
    <dbReference type="NCBI Taxonomy" id="673318"/>
    <lineage>
        <taxon>Bacteria</taxon>
        <taxon>Bacillati</taxon>
        <taxon>Bacillota</taxon>
        <taxon>Bacilli</taxon>
        <taxon>Bacillales</taxon>
        <taxon>Bacillaceae</taxon>
        <taxon>Peribacillus</taxon>
    </lineage>
</organism>
<name>A0A2N5M9N8_9BACI</name>
<dbReference type="Gene3D" id="2.30.290.10">
    <property type="entry name" value="BH3618-like"/>
    <property type="match status" value="1"/>
</dbReference>
<comment type="similarity">
    <text evidence="4">Belongs to the FliW family.</text>
</comment>
<evidence type="ECO:0000313" key="6">
    <source>
        <dbReference type="Proteomes" id="UP000234748"/>
    </source>
</evidence>
<proteinExistence type="inferred from homology"/>
<comment type="function">
    <text evidence="4">Acts as an anti-CsrA protein, binds CsrA and prevents it from repressing translation of its target genes, one of which is flagellin. Binds to flagellin and participates in the assembly of the flagellum.</text>
</comment>
<dbReference type="PANTHER" id="PTHR39190">
    <property type="entry name" value="FLAGELLAR ASSEMBLY FACTOR FLIW"/>
    <property type="match status" value="1"/>
</dbReference>
<dbReference type="GO" id="GO:0044780">
    <property type="term" value="P:bacterial-type flagellum assembly"/>
    <property type="evidence" value="ECO:0007669"/>
    <property type="project" value="UniProtKB-UniRule"/>
</dbReference>
<dbReference type="OrthoDB" id="9801235at2"/>
<dbReference type="GO" id="GO:0006417">
    <property type="term" value="P:regulation of translation"/>
    <property type="evidence" value="ECO:0007669"/>
    <property type="project" value="UniProtKB-KW"/>
</dbReference>
<comment type="subcellular location">
    <subcellularLocation>
        <location evidence="4">Cytoplasm</location>
    </subcellularLocation>
</comment>
<dbReference type="HAMAP" id="MF_01185">
    <property type="entry name" value="FliW"/>
    <property type="match status" value="1"/>
</dbReference>
<dbReference type="EMBL" id="PGUY01000013">
    <property type="protein sequence ID" value="PLT31070.1"/>
    <property type="molecule type" value="Genomic_DNA"/>
</dbReference>
<dbReference type="Pfam" id="PF02623">
    <property type="entry name" value="FliW"/>
    <property type="match status" value="1"/>
</dbReference>
<keyword evidence="1 4" id="KW-0963">Cytoplasm</keyword>
<gene>
    <name evidence="4" type="primary">fliW</name>
    <name evidence="5" type="ORF">CUU66_04510</name>
</gene>
<comment type="caution">
    <text evidence="5">The sequence shown here is derived from an EMBL/GenBank/DDBJ whole genome shotgun (WGS) entry which is preliminary data.</text>
</comment>
<evidence type="ECO:0000256" key="4">
    <source>
        <dbReference type="HAMAP-Rule" id="MF_01185"/>
    </source>
</evidence>